<name>A0A154VP24_9PROT</name>
<feature type="binding site" evidence="3">
    <location>
        <position position="90"/>
    </location>
    <ligand>
        <name>Cu cation</name>
        <dbReference type="ChEBI" id="CHEBI:23378"/>
    </ligand>
</feature>
<evidence type="ECO:0000313" key="6">
    <source>
        <dbReference type="EMBL" id="KZD03056.1"/>
    </source>
</evidence>
<reference evidence="6 7" key="1">
    <citation type="submission" date="2015-12" db="EMBL/GenBank/DDBJ databases">
        <title>Genome sequence of Oceanibaculum pacificum MCCC 1A02656.</title>
        <authorList>
            <person name="Lu L."/>
            <person name="Lai Q."/>
            <person name="Shao Z."/>
            <person name="Qian P."/>
        </authorList>
    </citation>
    <scope>NUCLEOTIDE SEQUENCE [LARGE SCALE GENOMIC DNA]</scope>
    <source>
        <strain evidence="6 7">MCCC 1A02656</strain>
    </source>
</reference>
<evidence type="ECO:0000256" key="2">
    <source>
        <dbReference type="ARBA" id="ARBA00023008"/>
    </source>
</evidence>
<dbReference type="Gene3D" id="3.40.30.10">
    <property type="entry name" value="Glutaredoxin"/>
    <property type="match status" value="1"/>
</dbReference>
<dbReference type="EMBL" id="LPXN01000149">
    <property type="protein sequence ID" value="KZD03056.1"/>
    <property type="molecule type" value="Genomic_DNA"/>
</dbReference>
<evidence type="ECO:0000313" key="7">
    <source>
        <dbReference type="Proteomes" id="UP000076400"/>
    </source>
</evidence>
<feature type="disulfide bond" description="Redox-active" evidence="4">
    <location>
        <begin position="86"/>
        <end position="90"/>
    </location>
</feature>
<dbReference type="PANTHER" id="PTHR12151">
    <property type="entry name" value="ELECTRON TRANSPORT PROTIN SCO1/SENC FAMILY MEMBER"/>
    <property type="match status" value="1"/>
</dbReference>
<dbReference type="GO" id="GO:0046872">
    <property type="term" value="F:metal ion binding"/>
    <property type="evidence" value="ECO:0007669"/>
    <property type="project" value="UniProtKB-KW"/>
</dbReference>
<dbReference type="PANTHER" id="PTHR12151:SF25">
    <property type="entry name" value="LINALOOL DEHYDRATASE_ISOMERASE DOMAIN-CONTAINING PROTEIN"/>
    <property type="match status" value="1"/>
</dbReference>
<feature type="binding site" evidence="3">
    <location>
        <position position="86"/>
    </location>
    <ligand>
        <name>Cu cation</name>
        <dbReference type="ChEBI" id="CHEBI:23378"/>
    </ligand>
</feature>
<comment type="similarity">
    <text evidence="1">Belongs to the SCO1/2 family.</text>
</comment>
<keyword evidence="4" id="KW-1015">Disulfide bond</keyword>
<feature type="binding site" evidence="3">
    <location>
        <position position="176"/>
    </location>
    <ligand>
        <name>Cu cation</name>
        <dbReference type="ChEBI" id="CHEBI:23378"/>
    </ligand>
</feature>
<dbReference type="Pfam" id="PF02630">
    <property type="entry name" value="SCO1-SenC"/>
    <property type="match status" value="1"/>
</dbReference>
<sequence>MTENTRMRRLRRARLVIWAGAAALLLSAGGALTLRAYLAPQPPQAISSGEADIRSEFSLTDHTGRAVTEADFAGRWQLVFFGFTHCPDICPTTLAYMASVLDLLGPQADRVAPLFITVDPVRDTVPVMAEYVSAFHPRLVGLTGTEAQVAEAAQAFRTWYERVEEETAPDGYMMAHAGHIYLMDPDGRFEAVFQERDQPPEAVAEEILMQIEKEEQQE</sequence>
<comment type="caution">
    <text evidence="6">The sequence shown here is derived from an EMBL/GenBank/DDBJ whole genome shotgun (WGS) entry which is preliminary data.</text>
</comment>
<dbReference type="InterPro" id="IPR036249">
    <property type="entry name" value="Thioredoxin-like_sf"/>
</dbReference>
<dbReference type="Proteomes" id="UP000076400">
    <property type="component" value="Unassembled WGS sequence"/>
</dbReference>
<dbReference type="FunFam" id="3.40.30.10:FF:000013">
    <property type="entry name" value="Blast:Protein SCO1 homolog, mitochondrial"/>
    <property type="match status" value="1"/>
</dbReference>
<evidence type="ECO:0000259" key="5">
    <source>
        <dbReference type="PROSITE" id="PS51352"/>
    </source>
</evidence>
<keyword evidence="3" id="KW-0479">Metal-binding</keyword>
<evidence type="ECO:0000256" key="4">
    <source>
        <dbReference type="PIRSR" id="PIRSR603782-2"/>
    </source>
</evidence>
<dbReference type="InterPro" id="IPR003782">
    <property type="entry name" value="SCO1/SenC"/>
</dbReference>
<feature type="domain" description="Thioredoxin" evidence="5">
    <location>
        <begin position="48"/>
        <end position="216"/>
    </location>
</feature>
<dbReference type="PROSITE" id="PS51352">
    <property type="entry name" value="THIOREDOXIN_2"/>
    <property type="match status" value="1"/>
</dbReference>
<evidence type="ECO:0000256" key="3">
    <source>
        <dbReference type="PIRSR" id="PIRSR603782-1"/>
    </source>
</evidence>
<evidence type="ECO:0000256" key="1">
    <source>
        <dbReference type="ARBA" id="ARBA00010996"/>
    </source>
</evidence>
<keyword evidence="7" id="KW-1185">Reference proteome</keyword>
<dbReference type="RefSeq" id="WP_067559229.1">
    <property type="nucleotide sequence ID" value="NZ_LPXN01000149.1"/>
</dbReference>
<protein>
    <submittedName>
        <fullName evidence="6">Electron transporter</fullName>
    </submittedName>
</protein>
<dbReference type="CDD" id="cd02968">
    <property type="entry name" value="SCO"/>
    <property type="match status" value="1"/>
</dbReference>
<dbReference type="AlphaFoldDB" id="A0A154VP24"/>
<dbReference type="STRING" id="580166.AUP43_03270"/>
<organism evidence="6 7">
    <name type="scientific">Oceanibaculum pacificum</name>
    <dbReference type="NCBI Taxonomy" id="580166"/>
    <lineage>
        <taxon>Bacteria</taxon>
        <taxon>Pseudomonadati</taxon>
        <taxon>Pseudomonadota</taxon>
        <taxon>Alphaproteobacteria</taxon>
        <taxon>Rhodospirillales</taxon>
        <taxon>Oceanibaculaceae</taxon>
        <taxon>Oceanibaculum</taxon>
    </lineage>
</organism>
<keyword evidence="2 3" id="KW-0186">Copper</keyword>
<gene>
    <name evidence="6" type="ORF">AUP43_03270</name>
</gene>
<proteinExistence type="inferred from homology"/>
<accession>A0A154VP24</accession>
<dbReference type="SUPFAM" id="SSF52833">
    <property type="entry name" value="Thioredoxin-like"/>
    <property type="match status" value="1"/>
</dbReference>
<dbReference type="OrthoDB" id="9790194at2"/>
<dbReference type="InterPro" id="IPR013766">
    <property type="entry name" value="Thioredoxin_domain"/>
</dbReference>